<proteinExistence type="predicted"/>
<feature type="signal peptide" evidence="1">
    <location>
        <begin position="1"/>
        <end position="18"/>
    </location>
</feature>
<evidence type="ECO:0000256" key="1">
    <source>
        <dbReference type="SAM" id="SignalP"/>
    </source>
</evidence>
<dbReference type="OrthoDB" id="6195703at2"/>
<dbReference type="HOGENOM" id="CLU_087606_1_0_6"/>
<dbReference type="EMBL" id="AAOH01000008">
    <property type="protein sequence ID" value="EAR26931.1"/>
    <property type="molecule type" value="Genomic_DNA"/>
</dbReference>
<reference evidence="2 3" key="1">
    <citation type="submission" date="2006-02" db="EMBL/GenBank/DDBJ databases">
        <authorList>
            <person name="Moran M.A."/>
            <person name="Kjelleberg S."/>
            <person name="Egan S."/>
            <person name="Saunders N."/>
            <person name="Thomas T."/>
            <person name="Ferriera S."/>
            <person name="Johnson J."/>
            <person name="Kravitz S."/>
            <person name="Halpern A."/>
            <person name="Remington K."/>
            <person name="Beeson K."/>
            <person name="Tran B."/>
            <person name="Rogers Y.-H."/>
            <person name="Friedman R."/>
            <person name="Venter J.C."/>
        </authorList>
    </citation>
    <scope>NUCLEOTIDE SEQUENCE [LARGE SCALE GENOMIC DNA]</scope>
    <source>
        <strain evidence="2 3">D2</strain>
    </source>
</reference>
<dbReference type="RefSeq" id="WP_009839174.1">
    <property type="nucleotide sequence ID" value="NZ_AAOH01000008.1"/>
</dbReference>
<evidence type="ECO:0000313" key="3">
    <source>
        <dbReference type="Proteomes" id="UP000006201"/>
    </source>
</evidence>
<feature type="chain" id="PRO_5002667259" evidence="1">
    <location>
        <begin position="19"/>
        <end position="242"/>
    </location>
</feature>
<comment type="caution">
    <text evidence="2">The sequence shown here is derived from an EMBL/GenBank/DDBJ whole genome shotgun (WGS) entry which is preliminary data.</text>
</comment>
<dbReference type="AlphaFoldDB" id="A4CEB9"/>
<keyword evidence="1" id="KW-0732">Signal</keyword>
<keyword evidence="3" id="KW-1185">Reference proteome</keyword>
<name>A4CEB9_9GAMM</name>
<accession>A4CEB9</accession>
<sequence length="242" mass="27527">MKYLLSTLALCISSYASADLSACKLDPSVIAAQYDIITQKGEQVVNQPFELWRNGNLVAHYQPNQRMSEIWQHLSNGQIRPIRYFEDYKHGIEYQSVDLIGTTAVPAWHDKYQLITEQQFNKMTLIEQSGEGCEQLQTYTLNNKVVALTVKWLPAQKLVQSLKAIKKDASEEWQLKHVITAQSEIKQKFAVWDQYQTTDYADVGDNESDPMLAKMIKLGFISHGASGFYNADGTQIEGSHHH</sequence>
<dbReference type="Proteomes" id="UP000006201">
    <property type="component" value="Unassembled WGS sequence"/>
</dbReference>
<evidence type="ECO:0000313" key="2">
    <source>
        <dbReference type="EMBL" id="EAR26931.1"/>
    </source>
</evidence>
<organism evidence="2 3">
    <name type="scientific">Pseudoalteromonas tunicata D2</name>
    <dbReference type="NCBI Taxonomy" id="87626"/>
    <lineage>
        <taxon>Bacteria</taxon>
        <taxon>Pseudomonadati</taxon>
        <taxon>Pseudomonadota</taxon>
        <taxon>Gammaproteobacteria</taxon>
        <taxon>Alteromonadales</taxon>
        <taxon>Pseudoalteromonadaceae</taxon>
        <taxon>Pseudoalteromonas</taxon>
    </lineage>
</organism>
<gene>
    <name evidence="2" type="ORF">PTD2_10133</name>
</gene>
<dbReference type="eggNOG" id="ENOG5032QYJ">
    <property type="taxonomic scope" value="Bacteria"/>
</dbReference>
<protein>
    <submittedName>
        <fullName evidence="2">Putative orphan protein putative secreted protein</fullName>
    </submittedName>
</protein>
<dbReference type="STRING" id="87626.PTD2_10133"/>